<keyword evidence="2" id="KW-0238">DNA-binding</keyword>
<dbReference type="PANTHER" id="PTHR21677:SF1">
    <property type="entry name" value="PROTEIN CRAMPED-LIKE"/>
    <property type="match status" value="1"/>
</dbReference>
<evidence type="ECO:0000256" key="1">
    <source>
        <dbReference type="ARBA" id="ARBA00004123"/>
    </source>
</evidence>
<dbReference type="AlphaFoldDB" id="A0A7R8ZJ46"/>
<keyword evidence="3" id="KW-0539">Nucleus</keyword>
<evidence type="ECO:0000256" key="3">
    <source>
        <dbReference type="ARBA" id="ARBA00023242"/>
    </source>
</evidence>
<dbReference type="Gene3D" id="1.10.10.60">
    <property type="entry name" value="Homeodomain-like"/>
    <property type="match status" value="1"/>
</dbReference>
<dbReference type="OrthoDB" id="515799at2759"/>
<evidence type="ECO:0000256" key="4">
    <source>
        <dbReference type="SAM" id="MobiDB-lite"/>
    </source>
</evidence>
<feature type="compositionally biased region" description="Low complexity" evidence="4">
    <location>
        <begin position="379"/>
        <end position="403"/>
    </location>
</feature>
<organism evidence="5">
    <name type="scientific">Cyprideis torosa</name>
    <dbReference type="NCBI Taxonomy" id="163714"/>
    <lineage>
        <taxon>Eukaryota</taxon>
        <taxon>Metazoa</taxon>
        <taxon>Ecdysozoa</taxon>
        <taxon>Arthropoda</taxon>
        <taxon>Crustacea</taxon>
        <taxon>Oligostraca</taxon>
        <taxon>Ostracoda</taxon>
        <taxon>Podocopa</taxon>
        <taxon>Podocopida</taxon>
        <taxon>Cytherocopina</taxon>
        <taxon>Cytheroidea</taxon>
        <taxon>Cytherideidae</taxon>
        <taxon>Cyprideis</taxon>
    </lineage>
</organism>
<proteinExistence type="predicted"/>
<gene>
    <name evidence="5" type="ORF">CTOB1V02_LOCUS164</name>
</gene>
<dbReference type="GO" id="GO:0003682">
    <property type="term" value="F:chromatin binding"/>
    <property type="evidence" value="ECO:0007669"/>
    <property type="project" value="InterPro"/>
</dbReference>
<feature type="compositionally biased region" description="Polar residues" evidence="4">
    <location>
        <begin position="97"/>
        <end position="106"/>
    </location>
</feature>
<dbReference type="InterPro" id="IPR017884">
    <property type="entry name" value="SANT_dom"/>
</dbReference>
<accession>A0A7R8ZJ46</accession>
<sequence length="1186" mass="127059">MTMGKRRRTGSLSESDGSALLQPGSSADDEVSLYTDNNMILSPTVQVSDTKLDSPTSLKSSLIQRKPRKKVSSPSVGTSARERETSNQSRRRKGRKNSTNLGSGSHTRTWELWSPAEKNIFFEALNEHGKDFDAIQSYFAAKVKKRGLPANVSKNKEQVRHFYYRTWHKVSKWIRPADDISRVTKELYGLVNYGELRRRIGGKVDSKRVAELVHTGQTMVRVRGRLLRVRTPICRALKKINNIIDDDDKHELKTPAQITVELVPRSRSAWYRVQEMSQNPRLRTTVSSSFRLETLISFLEDKWRTQREKVLLESSSAVSKACSPSPMFPDTSSEYVPPCVRLYPPLSVPVYPISFFNPSAGDTEDAPLNPHAAGDRWQSVTSTGCSSSSSAAPSSTALAAASTQPGASQCPIPPLPRAASQRRQEGTSPPGARGDDEDMMLEDGVCSQSDGEDGVDTADDEEEQHESSSMAVEIKQEPSEDQVHEDALLKLRALGCYSSLGGQSMDEDSVVFLEERDRRIASGDGVNPAEDNEGNTEDEKKPQLRGWTKENCRNLSFAHLYLMFGGPEKLVLEYDWDVGSAARSSGCGLFRLLASMAQLSLEAKKKRKKMQCISSQPLKDSSRSGAQERCPCGHICSSTSTSTSQPESLSDRSSRFPCSVSPKGCDTGSTSPRAMLPSAASPPVGSPSMWTHRSPVAAGSPSTTSPSSRALHPSTSSPPTSSSPFRVPIGAPPRITPANPATTRPVPSHRRPLNFVSLYNNNGVVHRVVHKPPTSPTKPSPHTPPISRAPSQPQGGASGVQTCVSGLSLSSVPVPPSAVRRNAALASPSSRILRIKRRLQSGFGAAPIPAPVPVVSGSSSYTPVATTSAALLTSTAGSRTTAGSTSIVTFHPVSFNASESRQKGDPYLIPLTTSPSSQRPLPPEADLLASYPCVPDRVITCSPAGSIQTTFMTTLAVPPAQDQMASVPSSEEPLSPSAAPSTPPPSALSPPMPSVFVSPPPSSQLQLFHGPSGSPLSFTSSLAHLNVIGFPDNSPNKTLNALVSSAAAQLLLSEEIPSDTSTSVSRSSNAPRQMISFSHPSTPPQVPSAVWGEEEVSLNTLLGQLESPTKGTPLPPTDTDPKLVSALDSQLPFLISDNSVDFVASFADLAAHITEISDTPSSSPVDDREEPDGGDAPPAKKVQLSM</sequence>
<feature type="compositionally biased region" description="Low complexity" evidence="4">
    <location>
        <begin position="677"/>
        <end position="688"/>
    </location>
</feature>
<feature type="compositionally biased region" description="Low complexity" evidence="4">
    <location>
        <begin position="1057"/>
        <end position="1068"/>
    </location>
</feature>
<feature type="compositionally biased region" description="Polar residues" evidence="4">
    <location>
        <begin position="34"/>
        <end position="63"/>
    </location>
</feature>
<feature type="region of interest" description="Disordered" evidence="4">
    <location>
        <begin position="1057"/>
        <end position="1091"/>
    </location>
</feature>
<dbReference type="GO" id="GO:0005634">
    <property type="term" value="C:nucleus"/>
    <property type="evidence" value="ECO:0007669"/>
    <property type="project" value="UniProtKB-SubCell"/>
</dbReference>
<protein>
    <submittedName>
        <fullName evidence="5">Uncharacterized protein</fullName>
    </submittedName>
</protein>
<dbReference type="InterPro" id="IPR001005">
    <property type="entry name" value="SANT/Myb"/>
</dbReference>
<evidence type="ECO:0000256" key="2">
    <source>
        <dbReference type="ARBA" id="ARBA00023125"/>
    </source>
</evidence>
<dbReference type="SUPFAM" id="SSF46689">
    <property type="entry name" value="Homeodomain-like"/>
    <property type="match status" value="1"/>
</dbReference>
<feature type="region of interest" description="Disordered" evidence="4">
    <location>
        <begin position="637"/>
        <end position="754"/>
    </location>
</feature>
<feature type="region of interest" description="Disordered" evidence="4">
    <location>
        <begin position="1155"/>
        <end position="1186"/>
    </location>
</feature>
<feature type="compositionally biased region" description="Basic and acidic residues" evidence="4">
    <location>
        <begin position="474"/>
        <end position="483"/>
    </location>
</feature>
<feature type="region of interest" description="Disordered" evidence="4">
    <location>
        <begin position="962"/>
        <end position="1010"/>
    </location>
</feature>
<feature type="region of interest" description="Disordered" evidence="4">
    <location>
        <begin position="1"/>
        <end position="106"/>
    </location>
</feature>
<feature type="region of interest" description="Disordered" evidence="4">
    <location>
        <begin position="362"/>
        <end position="483"/>
    </location>
</feature>
<dbReference type="GO" id="GO:0007389">
    <property type="term" value="P:pattern specification process"/>
    <property type="evidence" value="ECO:0007669"/>
    <property type="project" value="TreeGrafter"/>
</dbReference>
<evidence type="ECO:0000313" key="5">
    <source>
        <dbReference type="EMBL" id="CAD7222148.1"/>
    </source>
</evidence>
<name>A0A7R8ZJ46_9CRUS</name>
<comment type="subcellular location">
    <subcellularLocation>
        <location evidence="1">Nucleus</location>
    </subcellularLocation>
</comment>
<feature type="region of interest" description="Disordered" evidence="4">
    <location>
        <begin position="521"/>
        <end position="545"/>
    </location>
</feature>
<dbReference type="InterPro" id="IPR055315">
    <property type="entry name" value="Cramped-like"/>
</dbReference>
<dbReference type="PROSITE" id="PS51293">
    <property type="entry name" value="SANT"/>
    <property type="match status" value="1"/>
</dbReference>
<feature type="compositionally biased region" description="Pro residues" evidence="4">
    <location>
        <begin position="773"/>
        <end position="784"/>
    </location>
</feature>
<dbReference type="InterPro" id="IPR009057">
    <property type="entry name" value="Homeodomain-like_sf"/>
</dbReference>
<reference evidence="5" key="1">
    <citation type="submission" date="2020-11" db="EMBL/GenBank/DDBJ databases">
        <authorList>
            <person name="Tran Van P."/>
        </authorList>
    </citation>
    <scope>NUCLEOTIDE SEQUENCE</scope>
</reference>
<dbReference type="CDD" id="cd00167">
    <property type="entry name" value="SANT"/>
    <property type="match status" value="1"/>
</dbReference>
<feature type="compositionally biased region" description="Low complexity" evidence="4">
    <location>
        <begin position="700"/>
        <end position="724"/>
    </location>
</feature>
<dbReference type="EMBL" id="OB660031">
    <property type="protein sequence ID" value="CAD7222148.1"/>
    <property type="molecule type" value="Genomic_DNA"/>
</dbReference>
<feature type="compositionally biased region" description="Pro residues" evidence="4">
    <location>
        <begin position="981"/>
        <end position="1002"/>
    </location>
</feature>
<dbReference type="SMART" id="SM00717">
    <property type="entry name" value="SANT"/>
    <property type="match status" value="1"/>
</dbReference>
<feature type="region of interest" description="Disordered" evidence="4">
    <location>
        <begin position="767"/>
        <end position="802"/>
    </location>
</feature>
<dbReference type="GO" id="GO:0003677">
    <property type="term" value="F:DNA binding"/>
    <property type="evidence" value="ECO:0007669"/>
    <property type="project" value="UniProtKB-KW"/>
</dbReference>
<feature type="compositionally biased region" description="Low complexity" evidence="4">
    <location>
        <begin position="965"/>
        <end position="980"/>
    </location>
</feature>
<feature type="compositionally biased region" description="Polar residues" evidence="4">
    <location>
        <begin position="1069"/>
        <end position="1080"/>
    </location>
</feature>
<dbReference type="PANTHER" id="PTHR21677">
    <property type="entry name" value="CRAMPED PROTEIN"/>
    <property type="match status" value="1"/>
</dbReference>
<feature type="compositionally biased region" description="Polar residues" evidence="4">
    <location>
        <begin position="789"/>
        <end position="802"/>
    </location>
</feature>
<feature type="compositionally biased region" description="Acidic residues" evidence="4">
    <location>
        <begin position="450"/>
        <end position="464"/>
    </location>
</feature>